<reference evidence="2 3" key="1">
    <citation type="submission" date="2015-01" db="EMBL/GenBank/DDBJ databases">
        <title>The Genome Sequence of Cladophialophora immunda CBS83496.</title>
        <authorList>
            <consortium name="The Broad Institute Genomics Platform"/>
            <person name="Cuomo C."/>
            <person name="de Hoog S."/>
            <person name="Gorbushina A."/>
            <person name="Stielow B."/>
            <person name="Teixiera M."/>
            <person name="Abouelleil A."/>
            <person name="Chapman S.B."/>
            <person name="Priest M."/>
            <person name="Young S.K."/>
            <person name="Wortman J."/>
            <person name="Nusbaum C."/>
            <person name="Birren B."/>
        </authorList>
    </citation>
    <scope>NUCLEOTIDE SEQUENCE [LARGE SCALE GENOMIC DNA]</scope>
    <source>
        <strain evidence="2 3">CBS 83496</strain>
    </source>
</reference>
<protein>
    <submittedName>
        <fullName evidence="2">Uncharacterized protein</fullName>
    </submittedName>
</protein>
<organism evidence="2 3">
    <name type="scientific">Cladophialophora immunda</name>
    <dbReference type="NCBI Taxonomy" id="569365"/>
    <lineage>
        <taxon>Eukaryota</taxon>
        <taxon>Fungi</taxon>
        <taxon>Dikarya</taxon>
        <taxon>Ascomycota</taxon>
        <taxon>Pezizomycotina</taxon>
        <taxon>Eurotiomycetes</taxon>
        <taxon>Chaetothyriomycetidae</taxon>
        <taxon>Chaetothyriales</taxon>
        <taxon>Herpotrichiellaceae</taxon>
        <taxon>Cladophialophora</taxon>
    </lineage>
</organism>
<dbReference type="AlphaFoldDB" id="A0A0D2D0B1"/>
<evidence type="ECO:0000313" key="2">
    <source>
        <dbReference type="EMBL" id="KIW35660.1"/>
    </source>
</evidence>
<feature type="compositionally biased region" description="Basic and acidic residues" evidence="1">
    <location>
        <begin position="232"/>
        <end position="245"/>
    </location>
</feature>
<feature type="compositionally biased region" description="Basic and acidic residues" evidence="1">
    <location>
        <begin position="300"/>
        <end position="323"/>
    </location>
</feature>
<gene>
    <name evidence="2" type="ORF">PV07_02345</name>
</gene>
<sequence length="349" mass="38315">MSGPSALSEATTASKMLAISMAPPMPHLLSRLDPVHPLSMFPTENVGSLHPASPGKKPKLSLRTSDLAPTFHGSTSRQNGINSGATATPTTLNTFNNTFDLAYRPSPVTTLPSPGPHLQTRGSAHPTSPAVKLSERPYLLNLPFGVRSILKNSPLPRDIRRPSVSASPRVAGRRVFFPAPKRVAFRAELEEEIVTRNYIMRHADLSSSDEESLSSENEEQSGTSTDEDGDDGDKGREIRVDEASPRKKRKRMSIAVSPSTSSALDRGRLERPQSGSISSSKRRRRRWEWTIDPSMSNPSRLEKESENFSENRDPRVEEPKRCSNVEVVQDGKQPEQVEAGSRVNDCSNG</sequence>
<dbReference type="RefSeq" id="XP_016255876.1">
    <property type="nucleotide sequence ID" value="XM_016388948.1"/>
</dbReference>
<accession>A0A0D2D0B1</accession>
<proteinExistence type="predicted"/>
<dbReference type="Proteomes" id="UP000054466">
    <property type="component" value="Unassembled WGS sequence"/>
</dbReference>
<feature type="compositionally biased region" description="Acidic residues" evidence="1">
    <location>
        <begin position="207"/>
        <end position="231"/>
    </location>
</feature>
<dbReference type="GeneID" id="27341539"/>
<dbReference type="EMBL" id="KN847040">
    <property type="protein sequence ID" value="KIW35660.1"/>
    <property type="molecule type" value="Genomic_DNA"/>
</dbReference>
<dbReference type="VEuPathDB" id="FungiDB:PV07_02345"/>
<dbReference type="OrthoDB" id="5206740at2759"/>
<feature type="compositionally biased region" description="Polar residues" evidence="1">
    <location>
        <begin position="72"/>
        <end position="84"/>
    </location>
</feature>
<feature type="region of interest" description="Disordered" evidence="1">
    <location>
        <begin position="110"/>
        <end position="130"/>
    </location>
</feature>
<evidence type="ECO:0000313" key="3">
    <source>
        <dbReference type="Proteomes" id="UP000054466"/>
    </source>
</evidence>
<dbReference type="STRING" id="569365.A0A0D2D0B1"/>
<dbReference type="HOGENOM" id="CLU_068278_0_0_1"/>
<evidence type="ECO:0000256" key="1">
    <source>
        <dbReference type="SAM" id="MobiDB-lite"/>
    </source>
</evidence>
<feature type="region of interest" description="Disordered" evidence="1">
    <location>
        <begin position="69"/>
        <end position="90"/>
    </location>
</feature>
<name>A0A0D2D0B1_9EURO</name>
<feature type="region of interest" description="Disordered" evidence="1">
    <location>
        <begin position="205"/>
        <end position="349"/>
    </location>
</feature>
<keyword evidence="3" id="KW-1185">Reference proteome</keyword>